<feature type="non-terminal residue" evidence="1">
    <location>
        <position position="1"/>
    </location>
</feature>
<keyword evidence="2" id="KW-1185">Reference proteome</keyword>
<proteinExistence type="predicted"/>
<gene>
    <name evidence="1" type="ORF">LOK49_LG08G00857</name>
</gene>
<evidence type="ECO:0000313" key="1">
    <source>
        <dbReference type="EMBL" id="KAI8002886.1"/>
    </source>
</evidence>
<protein>
    <submittedName>
        <fullName evidence="1">Uncharacterized protein</fullName>
    </submittedName>
</protein>
<dbReference type="EMBL" id="CM045766">
    <property type="protein sequence ID" value="KAI8002886.1"/>
    <property type="molecule type" value="Genomic_DNA"/>
</dbReference>
<dbReference type="Proteomes" id="UP001060215">
    <property type="component" value="Chromosome 9"/>
</dbReference>
<accession>A0ACC0GS07</accession>
<sequence>RHKRSHRRRRDEKRRSDGCSRRDKEEKKRERRDRERKHRKSRREGKGKVSNGESEREREFADSKSRIEPKGVVRYILKEFPGVASDLVQLLQMIDDGQAVDISGLSERSLVKHLKKLFLSLNLEENGNLLFLLPPNVHPTLEIVGPIIHPRMDSKGQPDHLASTKDTHSLQLDVECSRQNVDDNMAMPMPMLCPNENVDAPRMRQLFIFDIVFWHDLLKYKIFVALVVIGPEMPSAELLAAAAKLTEVEAELREAEVVDDNEVFIGPPPPAVITEAESANEAERFEQVTRIMGVEVESPYDVLGVNRNISADNMKRR</sequence>
<name>A0ACC0GS07_9ERIC</name>
<comment type="caution">
    <text evidence="1">The sequence shown here is derived from an EMBL/GenBank/DDBJ whole genome shotgun (WGS) entry which is preliminary data.</text>
</comment>
<reference evidence="1 2" key="1">
    <citation type="journal article" date="2022" name="Plant J.">
        <title>Chromosome-level genome of Camellia lanceoleosa provides a valuable resource for understanding genome evolution and self-incompatibility.</title>
        <authorList>
            <person name="Gong W."/>
            <person name="Xiao S."/>
            <person name="Wang L."/>
            <person name="Liao Z."/>
            <person name="Chang Y."/>
            <person name="Mo W."/>
            <person name="Hu G."/>
            <person name="Li W."/>
            <person name="Zhao G."/>
            <person name="Zhu H."/>
            <person name="Hu X."/>
            <person name="Ji K."/>
            <person name="Xiang X."/>
            <person name="Song Q."/>
            <person name="Yuan D."/>
            <person name="Jin S."/>
            <person name="Zhang L."/>
        </authorList>
    </citation>
    <scope>NUCLEOTIDE SEQUENCE [LARGE SCALE GENOMIC DNA]</scope>
    <source>
        <strain evidence="1">SQ_2022a</strain>
    </source>
</reference>
<organism evidence="1 2">
    <name type="scientific">Camellia lanceoleosa</name>
    <dbReference type="NCBI Taxonomy" id="1840588"/>
    <lineage>
        <taxon>Eukaryota</taxon>
        <taxon>Viridiplantae</taxon>
        <taxon>Streptophyta</taxon>
        <taxon>Embryophyta</taxon>
        <taxon>Tracheophyta</taxon>
        <taxon>Spermatophyta</taxon>
        <taxon>Magnoliopsida</taxon>
        <taxon>eudicotyledons</taxon>
        <taxon>Gunneridae</taxon>
        <taxon>Pentapetalae</taxon>
        <taxon>asterids</taxon>
        <taxon>Ericales</taxon>
        <taxon>Theaceae</taxon>
        <taxon>Camellia</taxon>
    </lineage>
</organism>
<evidence type="ECO:0000313" key="2">
    <source>
        <dbReference type="Proteomes" id="UP001060215"/>
    </source>
</evidence>